<dbReference type="GeneTree" id="ENSGT00940000157587"/>
<dbReference type="GO" id="GO:0016316">
    <property type="term" value="F:phosphatidylinositol-3,4-bisphosphate 4-phosphatase activity"/>
    <property type="evidence" value="ECO:0007669"/>
    <property type="project" value="InterPro"/>
</dbReference>
<evidence type="ECO:0000313" key="4">
    <source>
        <dbReference type="Ensembl" id="ENSXCOP00000009986.1"/>
    </source>
</evidence>
<evidence type="ECO:0000256" key="1">
    <source>
        <dbReference type="ARBA" id="ARBA00022801"/>
    </source>
</evidence>
<evidence type="ECO:0000256" key="3">
    <source>
        <dbReference type="SAM" id="MobiDB-lite"/>
    </source>
</evidence>
<reference evidence="4" key="2">
    <citation type="submission" date="2025-09" db="UniProtKB">
        <authorList>
            <consortium name="Ensembl"/>
        </authorList>
    </citation>
    <scope>IDENTIFICATION</scope>
</reference>
<evidence type="ECO:0000313" key="5">
    <source>
        <dbReference type="Proteomes" id="UP000261380"/>
    </source>
</evidence>
<sequence>SIRDLLRSKEPPGETPVCKLYRFQTEDHRWLLVREQMSETPLSFSLPKQLLSALIREHTDRVAEVKALGDLSPHWDGLRHDAVTHSLQLIGCYQQTQAELHCLSTASCFKASSSKSDRHLQFIPTNLHSQRMEVTGPGSVWYEVITFGAPADHHQAFKHGGLKRLSVCVGVVSRRSFAFSSAPFSRDESCRAKRLLAAAAQLQPLVFGLAEQLLSVSMEVDPNRLQDVLDDLREQVSADPNTHTANRKADESDSLPPSLQTSLFIQALNDDLVKVALQDMNSRAGSGSSHLHGNGTWVNVGKSLDCITAMVERLQERQKFLSSLPAASPSSFSSSSSSSWQEQLLPLVVTLRDCVREAVTTARAAMTFVVLQGAVAATVARGPTQIVQRRHAVFSQGLSAIVCGFMLKLFGGLEDPEFLQQLLSVGILAQFEGLLSTYGEELGMLEDMEVGVADLSSLAFAITEAQSERPDDLQPTLTGAWGDFVVEVPLPSESFRSLPEELKAGRLIRVEPVLFNIGINQHQSLELKSPNFFIHRSLLDLLSSLDRSIEAKKRKNVEVLWLAASVCRKVNGVRLTSCKSAKDRTAMSVTLEQCMILREQHTLSQQQFSSALDNMRRDGCRTENVQKNIGTRKFAFSSVQLLTFPKLYRPPDGSYG</sequence>
<protein>
    <recommendedName>
        <fullName evidence="6">Inositol polyphosphate-4-phosphatase type II B</fullName>
    </recommendedName>
</protein>
<accession>A0A3B5LK61</accession>
<dbReference type="Ensembl" id="ENSXCOT00000010104.1">
    <property type="protein sequence ID" value="ENSXCOP00000009986.1"/>
    <property type="gene ID" value="ENSXCOG00000007572.1"/>
</dbReference>
<feature type="region of interest" description="Disordered" evidence="3">
    <location>
        <begin position="237"/>
        <end position="257"/>
    </location>
</feature>
<proteinExistence type="predicted"/>
<keyword evidence="1" id="KW-0378">Hydrolase</keyword>
<reference evidence="4" key="1">
    <citation type="submission" date="2025-08" db="UniProtKB">
        <authorList>
            <consortium name="Ensembl"/>
        </authorList>
    </citation>
    <scope>IDENTIFICATION</scope>
</reference>
<dbReference type="Proteomes" id="UP000261380">
    <property type="component" value="Unplaced"/>
</dbReference>
<dbReference type="GO" id="GO:0005737">
    <property type="term" value="C:cytoplasm"/>
    <property type="evidence" value="ECO:0007669"/>
    <property type="project" value="TreeGrafter"/>
</dbReference>
<organism evidence="4 5">
    <name type="scientific">Xiphophorus couchianus</name>
    <name type="common">Monterrey platyfish</name>
    <dbReference type="NCBI Taxonomy" id="32473"/>
    <lineage>
        <taxon>Eukaryota</taxon>
        <taxon>Metazoa</taxon>
        <taxon>Chordata</taxon>
        <taxon>Craniata</taxon>
        <taxon>Vertebrata</taxon>
        <taxon>Euteleostomi</taxon>
        <taxon>Actinopterygii</taxon>
        <taxon>Neopterygii</taxon>
        <taxon>Teleostei</taxon>
        <taxon>Neoteleostei</taxon>
        <taxon>Acanthomorphata</taxon>
        <taxon>Ovalentaria</taxon>
        <taxon>Atherinomorphae</taxon>
        <taxon>Cyprinodontiformes</taxon>
        <taxon>Poeciliidae</taxon>
        <taxon>Poeciliinae</taxon>
        <taxon>Xiphophorus</taxon>
    </lineage>
</organism>
<dbReference type="InterPro" id="IPR039034">
    <property type="entry name" value="INPP4"/>
</dbReference>
<name>A0A3B5LK61_9TELE</name>
<keyword evidence="5" id="KW-1185">Reference proteome</keyword>
<dbReference type="AlphaFoldDB" id="A0A3B5LK61"/>
<evidence type="ECO:0008006" key="6">
    <source>
        <dbReference type="Google" id="ProtNLM"/>
    </source>
</evidence>
<evidence type="ECO:0000256" key="2">
    <source>
        <dbReference type="ARBA" id="ARBA00023098"/>
    </source>
</evidence>
<dbReference type="PANTHER" id="PTHR12187:SF3">
    <property type="entry name" value="INOSITOL POLYPHOSPHATE 4-PHOSPHATASE TYPE II"/>
    <property type="match status" value="1"/>
</dbReference>
<dbReference type="PANTHER" id="PTHR12187">
    <property type="entry name" value="AGAP000124-PA"/>
    <property type="match status" value="1"/>
</dbReference>
<keyword evidence="2" id="KW-0443">Lipid metabolism</keyword>